<protein>
    <submittedName>
        <fullName evidence="6">Serine carboxypeptidases (Lysosomal cathepsin A)</fullName>
    </submittedName>
</protein>
<gene>
    <name evidence="6" type="ORF">CDL12_04221</name>
</gene>
<evidence type="ECO:0000256" key="4">
    <source>
        <dbReference type="ARBA" id="ARBA00022801"/>
    </source>
</evidence>
<dbReference type="InterPro" id="IPR029058">
    <property type="entry name" value="AB_hydrolase_fold"/>
</dbReference>
<comment type="similarity">
    <text evidence="1">Belongs to the peptidase S10 family.</text>
</comment>
<comment type="caution">
    <text evidence="6">The sequence shown here is derived from an EMBL/GenBank/DDBJ whole genome shotgun (WGS) entry which is preliminary data.</text>
</comment>
<evidence type="ECO:0000313" key="7">
    <source>
        <dbReference type="Proteomes" id="UP000231279"/>
    </source>
</evidence>
<dbReference type="PROSITE" id="PS00560">
    <property type="entry name" value="CARBOXYPEPT_SER_HIS"/>
    <property type="match status" value="1"/>
</dbReference>
<dbReference type="Pfam" id="PF00450">
    <property type="entry name" value="Peptidase_S10"/>
    <property type="match status" value="1"/>
</dbReference>
<dbReference type="GO" id="GO:0019748">
    <property type="term" value="P:secondary metabolic process"/>
    <property type="evidence" value="ECO:0007669"/>
    <property type="project" value="TreeGrafter"/>
</dbReference>
<keyword evidence="4" id="KW-0378">Hydrolase</keyword>
<name>A0A2G9HZX1_9LAMI</name>
<evidence type="ECO:0000256" key="1">
    <source>
        <dbReference type="ARBA" id="ARBA00009431"/>
    </source>
</evidence>
<dbReference type="AlphaFoldDB" id="A0A2G9HZX1"/>
<dbReference type="GO" id="GO:0004185">
    <property type="term" value="F:serine-type carboxypeptidase activity"/>
    <property type="evidence" value="ECO:0007669"/>
    <property type="project" value="InterPro"/>
</dbReference>
<keyword evidence="7" id="KW-1185">Reference proteome</keyword>
<dbReference type="FunFam" id="3.40.50.12670:FF:000002">
    <property type="entry name" value="Carboxypeptidase"/>
    <property type="match status" value="1"/>
</dbReference>
<dbReference type="GO" id="GO:0006508">
    <property type="term" value="P:proteolysis"/>
    <property type="evidence" value="ECO:0007669"/>
    <property type="project" value="UniProtKB-KW"/>
</dbReference>
<organism evidence="6 7">
    <name type="scientific">Handroanthus impetiginosus</name>
    <dbReference type="NCBI Taxonomy" id="429701"/>
    <lineage>
        <taxon>Eukaryota</taxon>
        <taxon>Viridiplantae</taxon>
        <taxon>Streptophyta</taxon>
        <taxon>Embryophyta</taxon>
        <taxon>Tracheophyta</taxon>
        <taxon>Spermatophyta</taxon>
        <taxon>Magnoliopsida</taxon>
        <taxon>eudicotyledons</taxon>
        <taxon>Gunneridae</taxon>
        <taxon>Pentapetalae</taxon>
        <taxon>asterids</taxon>
        <taxon>lamiids</taxon>
        <taxon>Lamiales</taxon>
        <taxon>Bignoniaceae</taxon>
        <taxon>Crescentiina</taxon>
        <taxon>Tabebuia alliance</taxon>
        <taxon>Handroanthus</taxon>
    </lineage>
</organism>
<evidence type="ECO:0000256" key="5">
    <source>
        <dbReference type="ARBA" id="ARBA00023180"/>
    </source>
</evidence>
<dbReference type="InterPro" id="IPR001563">
    <property type="entry name" value="Peptidase_S10"/>
</dbReference>
<dbReference type="PANTHER" id="PTHR11802">
    <property type="entry name" value="SERINE PROTEASE FAMILY S10 SERINE CARBOXYPEPTIDASE"/>
    <property type="match status" value="1"/>
</dbReference>
<dbReference type="EMBL" id="NKXS01000639">
    <property type="protein sequence ID" value="PIN23062.1"/>
    <property type="molecule type" value="Genomic_DNA"/>
</dbReference>
<evidence type="ECO:0000313" key="6">
    <source>
        <dbReference type="EMBL" id="PIN23062.1"/>
    </source>
</evidence>
<dbReference type="Gene3D" id="3.40.50.12670">
    <property type="match status" value="1"/>
</dbReference>
<dbReference type="PRINTS" id="PR00724">
    <property type="entry name" value="CRBOXYPTASEC"/>
</dbReference>
<dbReference type="Gene3D" id="3.40.50.1820">
    <property type="entry name" value="alpha/beta hydrolase"/>
    <property type="match status" value="1"/>
</dbReference>
<proteinExistence type="inferred from homology"/>
<dbReference type="InterPro" id="IPR033124">
    <property type="entry name" value="Ser_caboxypep_his_AS"/>
</dbReference>
<keyword evidence="3" id="KW-0645">Protease</keyword>
<dbReference type="GO" id="GO:0016747">
    <property type="term" value="F:acyltransferase activity, transferring groups other than amino-acyl groups"/>
    <property type="evidence" value="ECO:0007669"/>
    <property type="project" value="TreeGrafter"/>
</dbReference>
<keyword evidence="2 6" id="KW-0121">Carboxypeptidase</keyword>
<dbReference type="OrthoDB" id="901533at2759"/>
<dbReference type="SUPFAM" id="SSF53474">
    <property type="entry name" value="alpha/beta-Hydrolases"/>
    <property type="match status" value="1"/>
</dbReference>
<dbReference type="FunFam" id="3.40.50.1820:FF:000072">
    <property type="entry name" value="Serine carboxypeptidase-like 19"/>
    <property type="match status" value="1"/>
</dbReference>
<evidence type="ECO:0000256" key="3">
    <source>
        <dbReference type="ARBA" id="ARBA00022670"/>
    </source>
</evidence>
<dbReference type="PANTHER" id="PTHR11802:SF224">
    <property type="entry name" value="SERINE CARBOXYPEPTIDASE-LIKE 7 ISOFORM X1"/>
    <property type="match status" value="1"/>
</dbReference>
<dbReference type="Proteomes" id="UP000231279">
    <property type="component" value="Unassembled WGS sequence"/>
</dbReference>
<accession>A0A2G9HZX1</accession>
<keyword evidence="5" id="KW-0325">Glycoprotein</keyword>
<sequence length="498" mass="56567">MAPPPLSLSLHCRKPVMLVSLSELSLKLLLILVFFNTFGLSQNLVEYLPGFPGKLPFKLETGYIGVGENEEVQLFYYFVESQSSPEDDPLMLWHTGGPGCNCLSGIADNIGPLIVDFANSNGSLPTLMLNKYAWTKVVNIIFIDQPVGAGFSYAKTSKAYYSSDTLAAALNYEFLRKWLINHPTYIENPLYIGGESYSGIIVPLVVNEVYNGIEARNKPLLNMKGYVLGHPLTDRYIDNNGRIPYCHRMGLLSDRLYQSAKENCRGNYINIDSKNVLCLSDLERINQCLAKINMDQILEPWCKPSWKAKRDVLSWKNPSHDRENPTNYLQSIVAPLTKCRFALYIHFHRWANKKSVQKALHIREGTITEWVRCNLTIRDGTSGPDGTMPYIQNVQSTVNHHQDFIRKSCRALISSGDHDMIIPHTSTEKWIESLRLPILSDWRPWFVDSQIAGYATTYRHGDYELTYATVKGAGHIAPRYLPKECLAMISRWFEQSSL</sequence>
<reference evidence="7" key="1">
    <citation type="journal article" date="2018" name="Gigascience">
        <title>Genome assembly of the Pink Ipe (Handroanthus impetiginosus, Bignoniaceae), a highly valued, ecologically keystone Neotropical timber forest tree.</title>
        <authorList>
            <person name="Silva-Junior O.B."/>
            <person name="Grattapaglia D."/>
            <person name="Novaes E."/>
            <person name="Collevatti R.G."/>
        </authorList>
    </citation>
    <scope>NUCLEOTIDE SEQUENCE [LARGE SCALE GENOMIC DNA]</scope>
    <source>
        <strain evidence="7">cv. UFG-1</strain>
    </source>
</reference>
<evidence type="ECO:0000256" key="2">
    <source>
        <dbReference type="ARBA" id="ARBA00022645"/>
    </source>
</evidence>